<sequence>MKAILIIVKARNYKDLIIENFWLKVKAILRRVKTRNYKDLIDAITIAILKVSQKDIRNCFTHCCYCTS</sequence>
<name>Q116H6_TRIEI</name>
<accession>Q116H6</accession>
<dbReference type="eggNOG" id="COG3335">
    <property type="taxonomic scope" value="Bacteria"/>
</dbReference>
<gene>
    <name evidence="1" type="ordered locus">Tery_1255</name>
</gene>
<dbReference type="GO" id="GO:0003676">
    <property type="term" value="F:nucleic acid binding"/>
    <property type="evidence" value="ECO:0007669"/>
    <property type="project" value="InterPro"/>
</dbReference>
<dbReference type="KEGG" id="ter:Tery_1255"/>
<dbReference type="InterPro" id="IPR036397">
    <property type="entry name" value="RNaseH_sf"/>
</dbReference>
<evidence type="ECO:0008006" key="2">
    <source>
        <dbReference type="Google" id="ProtNLM"/>
    </source>
</evidence>
<protein>
    <recommendedName>
        <fullName evidence="2">Transposase</fullName>
    </recommendedName>
</protein>
<organism evidence="1">
    <name type="scientific">Trichodesmium erythraeum (strain IMS101)</name>
    <dbReference type="NCBI Taxonomy" id="203124"/>
    <lineage>
        <taxon>Bacteria</taxon>
        <taxon>Bacillati</taxon>
        <taxon>Cyanobacteriota</taxon>
        <taxon>Cyanophyceae</taxon>
        <taxon>Oscillatoriophycideae</taxon>
        <taxon>Oscillatoriales</taxon>
        <taxon>Microcoleaceae</taxon>
        <taxon>Trichodesmium</taxon>
    </lineage>
</organism>
<dbReference type="HOGENOM" id="CLU_2792822_0_0_3"/>
<dbReference type="Gene3D" id="3.30.420.10">
    <property type="entry name" value="Ribonuclease H-like superfamily/Ribonuclease H"/>
    <property type="match status" value="1"/>
</dbReference>
<proteinExistence type="predicted"/>
<evidence type="ECO:0000313" key="1">
    <source>
        <dbReference type="EMBL" id="ABG50598.1"/>
    </source>
</evidence>
<reference evidence="1" key="1">
    <citation type="submission" date="2006-06" db="EMBL/GenBank/DDBJ databases">
        <title>Complete sequence of Trichodesmium erythraeum IMS101.</title>
        <authorList>
            <consortium name="US DOE Joint Genome Institute"/>
            <person name="Copeland A."/>
            <person name="Lucas S."/>
            <person name="Lapidus A."/>
            <person name="Barry K."/>
            <person name="Detter J.C."/>
            <person name="Glavina del Rio T."/>
            <person name="Hammon N."/>
            <person name="Israni S."/>
            <person name="Dalin E."/>
            <person name="Tice H."/>
            <person name="Pitluck S."/>
            <person name="Kiss H."/>
            <person name="Munk A.C."/>
            <person name="Brettin T."/>
            <person name="Bruce D."/>
            <person name="Han C."/>
            <person name="Tapia R."/>
            <person name="Gilna P."/>
            <person name="Schmutz J."/>
            <person name="Larimer F."/>
            <person name="Land M."/>
            <person name="Hauser L."/>
            <person name="Kyrpides N."/>
            <person name="Kim E."/>
            <person name="Richardson P."/>
        </authorList>
    </citation>
    <scope>NUCLEOTIDE SEQUENCE [LARGE SCALE GENOMIC DNA]</scope>
    <source>
        <strain evidence="1">IMS101</strain>
    </source>
</reference>
<dbReference type="AlphaFoldDB" id="Q116H6"/>
<dbReference type="EMBL" id="CP000393">
    <property type="protein sequence ID" value="ABG50598.1"/>
    <property type="molecule type" value="Genomic_DNA"/>
</dbReference>